<dbReference type="InterPro" id="IPR027417">
    <property type="entry name" value="P-loop_NTPase"/>
</dbReference>
<keyword evidence="1" id="KW-1185">Reference proteome</keyword>
<reference evidence="2" key="1">
    <citation type="submission" date="2022-11" db="UniProtKB">
        <authorList>
            <consortium name="WormBaseParasite"/>
        </authorList>
    </citation>
    <scope>IDENTIFICATION</scope>
</reference>
<evidence type="ECO:0000313" key="2">
    <source>
        <dbReference type="WBParaSite" id="PSU_v2.g13567.t1"/>
    </source>
</evidence>
<dbReference type="Proteomes" id="UP000887577">
    <property type="component" value="Unplaced"/>
</dbReference>
<dbReference type="AlphaFoldDB" id="A0A914Y7H0"/>
<dbReference type="SUPFAM" id="SSF52540">
    <property type="entry name" value="P-loop containing nucleoside triphosphate hydrolases"/>
    <property type="match status" value="1"/>
</dbReference>
<organism evidence="1 2">
    <name type="scientific">Panagrolaimus superbus</name>
    <dbReference type="NCBI Taxonomy" id="310955"/>
    <lineage>
        <taxon>Eukaryota</taxon>
        <taxon>Metazoa</taxon>
        <taxon>Ecdysozoa</taxon>
        <taxon>Nematoda</taxon>
        <taxon>Chromadorea</taxon>
        <taxon>Rhabditida</taxon>
        <taxon>Tylenchina</taxon>
        <taxon>Panagrolaimomorpha</taxon>
        <taxon>Panagrolaimoidea</taxon>
        <taxon>Panagrolaimidae</taxon>
        <taxon>Panagrolaimus</taxon>
    </lineage>
</organism>
<proteinExistence type="predicted"/>
<name>A0A914Y7H0_9BILA</name>
<evidence type="ECO:0000313" key="1">
    <source>
        <dbReference type="Proteomes" id="UP000887577"/>
    </source>
</evidence>
<accession>A0A914Y7H0</accession>
<dbReference type="WBParaSite" id="PSU_v2.g13567.t1">
    <property type="protein sequence ID" value="PSU_v2.g13567.t1"/>
    <property type="gene ID" value="PSU_v2.g13567"/>
</dbReference>
<sequence length="77" mass="9119">MALHMISKEHNFTHIVIDEFHRTDVISYQIIEYALKQSVKVFCLSVTVDAALQERCVTYFGEPLIFEVNVQRRYNIR</sequence>
<protein>
    <submittedName>
        <fullName evidence="2">Helicase ATP-binding domain-containing protein</fullName>
    </submittedName>
</protein>